<dbReference type="InterPro" id="IPR032675">
    <property type="entry name" value="LRR_dom_sf"/>
</dbReference>
<evidence type="ECO:0000256" key="3">
    <source>
        <dbReference type="ARBA" id="ARBA00022737"/>
    </source>
</evidence>
<evidence type="ECO:0000256" key="2">
    <source>
        <dbReference type="ARBA" id="ARBA00022614"/>
    </source>
</evidence>
<dbReference type="SUPFAM" id="SSF52058">
    <property type="entry name" value="L domain-like"/>
    <property type="match status" value="1"/>
</dbReference>
<dbReference type="AlphaFoldDB" id="A0A9D4TTM4"/>
<dbReference type="SMART" id="SM00369">
    <property type="entry name" value="LRR_TYP"/>
    <property type="match status" value="7"/>
</dbReference>
<dbReference type="GO" id="GO:0005930">
    <property type="term" value="C:axoneme"/>
    <property type="evidence" value="ECO:0007669"/>
    <property type="project" value="UniProtKB-SubCell"/>
</dbReference>
<dbReference type="OrthoDB" id="512686at2759"/>
<evidence type="ECO:0000256" key="4">
    <source>
        <dbReference type="SAM" id="SignalP"/>
    </source>
</evidence>
<dbReference type="EMBL" id="SIDB01000003">
    <property type="protein sequence ID" value="KAI3434405.1"/>
    <property type="molecule type" value="Genomic_DNA"/>
</dbReference>
<dbReference type="Pfam" id="PF00560">
    <property type="entry name" value="LRR_1"/>
    <property type="match status" value="1"/>
</dbReference>
<proteinExistence type="predicted"/>
<reference evidence="5" key="2">
    <citation type="submission" date="2020-11" db="EMBL/GenBank/DDBJ databases">
        <authorList>
            <person name="Cecchin M."/>
            <person name="Marcolungo L."/>
            <person name="Rossato M."/>
            <person name="Girolomoni L."/>
            <person name="Cosentino E."/>
            <person name="Cuine S."/>
            <person name="Li-Beisson Y."/>
            <person name="Delledonne M."/>
            <person name="Ballottari M."/>
        </authorList>
    </citation>
    <scope>NUCLEOTIDE SEQUENCE</scope>
    <source>
        <strain evidence="5">211/11P</strain>
        <tissue evidence="5">Whole cell</tissue>
    </source>
</reference>
<dbReference type="InterPro" id="IPR001611">
    <property type="entry name" value="Leu-rich_rpt"/>
</dbReference>
<dbReference type="InterPro" id="IPR003591">
    <property type="entry name" value="Leu-rich_rpt_typical-subtyp"/>
</dbReference>
<feature type="chain" id="PRO_5039555977" evidence="4">
    <location>
        <begin position="20"/>
        <end position="531"/>
    </location>
</feature>
<reference evidence="5" key="1">
    <citation type="journal article" date="2019" name="Plant J.">
        <title>Chlorella vulgaris genome assembly and annotation reveals the molecular basis for metabolic acclimation to high light conditions.</title>
        <authorList>
            <person name="Cecchin M."/>
            <person name="Marcolungo L."/>
            <person name="Rossato M."/>
            <person name="Girolomoni L."/>
            <person name="Cosentino E."/>
            <person name="Cuine S."/>
            <person name="Li-Beisson Y."/>
            <person name="Delledonne M."/>
            <person name="Ballottari M."/>
        </authorList>
    </citation>
    <scope>NUCLEOTIDE SEQUENCE</scope>
    <source>
        <strain evidence="5">211/11P</strain>
    </source>
</reference>
<keyword evidence="6" id="KW-1185">Reference proteome</keyword>
<dbReference type="InterPro" id="IPR050216">
    <property type="entry name" value="LRR_domain-containing"/>
</dbReference>
<keyword evidence="2" id="KW-0433">Leucine-rich repeat</keyword>
<dbReference type="PANTHER" id="PTHR48051:SF1">
    <property type="entry name" value="RAS SUPPRESSOR PROTEIN 1"/>
    <property type="match status" value="1"/>
</dbReference>
<name>A0A9D4TTM4_CHLVU</name>
<gene>
    <name evidence="5" type="ORF">D9Q98_002483</name>
</gene>
<keyword evidence="3" id="KW-0677">Repeat</keyword>
<keyword evidence="4" id="KW-0732">Signal</keyword>
<sequence>MAICITLVLDRCHLRLSLGTTCTSLQQASLEWFPDVTAHSQPWEDTMPAIEAWLKRYQTCLYVTAIDADSSKGLQPRVASITALPATLVTWLTVYTYSVLPAEVSTLTALDWLNLRGPCTDVHQQISAQLLQPLIKLRVLCMRRTDLACGQQLLSLPALRGLQAWEMDCGVLQRLTPGTLAQLTGLTLFRSRIISTAPLAALQRVGHMSLCSCSLRAVPEELSALTALAWLDLSDNRQLVGGWQHLAPLIRLRRLELFGCRLGAERQQALGLPALTYLGLSYNGLVALPQQLSALTALVSLDLAGNSELDGGWQPLQSLTQLRDLELFQCSLTAVPEQLSALTALTCLNLSGHSRLAGGWQHMLLLQDLNLSNCNITAFPEQLSVLTALTSLQLTGNISIYGGWQHLARLPQLCTLHLEACDFTAMPRLLAMPALTRLNLSGNTQLDGGWQHLAPLISLQCLDLSNCGLTAMPQQVSALKALTSLNLSYNRLTSGWQHLLPLTQLQYLDVDRNSVPSNQMPGLPNLHIRRY</sequence>
<organism evidence="5 6">
    <name type="scientific">Chlorella vulgaris</name>
    <name type="common">Green alga</name>
    <dbReference type="NCBI Taxonomy" id="3077"/>
    <lineage>
        <taxon>Eukaryota</taxon>
        <taxon>Viridiplantae</taxon>
        <taxon>Chlorophyta</taxon>
        <taxon>core chlorophytes</taxon>
        <taxon>Trebouxiophyceae</taxon>
        <taxon>Chlorellales</taxon>
        <taxon>Chlorellaceae</taxon>
        <taxon>Chlorella clade</taxon>
        <taxon>Chlorella</taxon>
    </lineage>
</organism>
<comment type="caution">
    <text evidence="5">The sequence shown here is derived from an EMBL/GenBank/DDBJ whole genome shotgun (WGS) entry which is preliminary data.</text>
</comment>
<feature type="signal peptide" evidence="4">
    <location>
        <begin position="1"/>
        <end position="19"/>
    </location>
</feature>
<evidence type="ECO:0000313" key="5">
    <source>
        <dbReference type="EMBL" id="KAI3434405.1"/>
    </source>
</evidence>
<dbReference type="Proteomes" id="UP001055712">
    <property type="component" value="Unassembled WGS sequence"/>
</dbReference>
<dbReference type="PANTHER" id="PTHR48051">
    <property type="match status" value="1"/>
</dbReference>
<dbReference type="Pfam" id="PF13855">
    <property type="entry name" value="LRR_8"/>
    <property type="match status" value="1"/>
</dbReference>
<evidence type="ECO:0000313" key="6">
    <source>
        <dbReference type="Proteomes" id="UP001055712"/>
    </source>
</evidence>
<comment type="subcellular location">
    <subcellularLocation>
        <location evidence="1">Cytoplasm</location>
        <location evidence="1">Cytoskeleton</location>
        <location evidence="1">Cilium axoneme</location>
    </subcellularLocation>
</comment>
<protein>
    <submittedName>
        <fullName evidence="5">Uncharacterized protein</fullName>
    </submittedName>
</protein>
<dbReference type="Gene3D" id="3.80.10.10">
    <property type="entry name" value="Ribonuclease Inhibitor"/>
    <property type="match status" value="3"/>
</dbReference>
<accession>A0A9D4TTM4</accession>
<evidence type="ECO:0000256" key="1">
    <source>
        <dbReference type="ARBA" id="ARBA00004430"/>
    </source>
</evidence>